<protein>
    <submittedName>
        <fullName evidence="2">Uncharacterized protein</fullName>
    </submittedName>
</protein>
<evidence type="ECO:0000256" key="1">
    <source>
        <dbReference type="SAM" id="Phobius"/>
    </source>
</evidence>
<keyword evidence="3" id="KW-1185">Reference proteome</keyword>
<organism evidence="2 3">
    <name type="scientific">Acidiphilium rubrum</name>
    <dbReference type="NCBI Taxonomy" id="526"/>
    <lineage>
        <taxon>Bacteria</taxon>
        <taxon>Pseudomonadati</taxon>
        <taxon>Pseudomonadota</taxon>
        <taxon>Alphaproteobacteria</taxon>
        <taxon>Acetobacterales</taxon>
        <taxon>Acidocellaceae</taxon>
        <taxon>Acidiphilium</taxon>
    </lineage>
</organism>
<proteinExistence type="predicted"/>
<reference evidence="2 3" key="1">
    <citation type="submission" date="2017-01" db="EMBL/GenBank/DDBJ databases">
        <authorList>
            <person name="Varghese N."/>
            <person name="Submissions S."/>
        </authorList>
    </citation>
    <scope>NUCLEOTIDE SEQUENCE [LARGE SCALE GENOMIC DNA]</scope>
    <source>
        <strain evidence="2 3">ATCC 35905</strain>
    </source>
</reference>
<feature type="transmembrane region" description="Helical" evidence="1">
    <location>
        <begin position="7"/>
        <end position="26"/>
    </location>
</feature>
<keyword evidence="1" id="KW-1133">Transmembrane helix</keyword>
<accession>A0A8G2CJ92</accession>
<comment type="caution">
    <text evidence="2">The sequence shown here is derived from an EMBL/GenBank/DDBJ whole genome shotgun (WGS) entry which is preliminary data.</text>
</comment>
<keyword evidence="1" id="KW-0472">Membrane</keyword>
<name>A0A8G2CJ92_ACIRU</name>
<dbReference type="AlphaFoldDB" id="A0A8G2CJ92"/>
<dbReference type="Proteomes" id="UP000186308">
    <property type="component" value="Unassembled WGS sequence"/>
</dbReference>
<keyword evidence="1" id="KW-0812">Transmembrane</keyword>
<gene>
    <name evidence="2" type="ORF">SAMN05421828_10543</name>
</gene>
<dbReference type="EMBL" id="FTNE01000005">
    <property type="protein sequence ID" value="SIQ47029.1"/>
    <property type="molecule type" value="Genomic_DNA"/>
</dbReference>
<dbReference type="RefSeq" id="WP_029313083.1">
    <property type="nucleotide sequence ID" value="NZ_FTNE01000005.1"/>
</dbReference>
<evidence type="ECO:0000313" key="3">
    <source>
        <dbReference type="Proteomes" id="UP000186308"/>
    </source>
</evidence>
<sequence length="114" mass="11744">MNNAINVIISVILAIAGLVMDFVAYIDGLLARMMSAIGIPANVQTILLVVAAVLLIVAAVRLFGGVLAALVVVLLVLLLVNKIDPGLTVPRGHPPAWLHLPGHPTPPAKPASPA</sequence>
<evidence type="ECO:0000313" key="2">
    <source>
        <dbReference type="EMBL" id="SIQ47029.1"/>
    </source>
</evidence>
<feature type="transmembrane region" description="Helical" evidence="1">
    <location>
        <begin position="46"/>
        <end position="79"/>
    </location>
</feature>